<evidence type="ECO:0000313" key="2">
    <source>
        <dbReference type="EMBL" id="NNU17159.1"/>
    </source>
</evidence>
<accession>A0A7Y3RN71</accession>
<gene>
    <name evidence="2" type="ORF">HK107_12580</name>
</gene>
<reference evidence="2 3" key="1">
    <citation type="submission" date="2020-05" db="EMBL/GenBank/DDBJ databases">
        <title>Parvularcula mediterraneae sp. nov., isolated from polypropylene straw from shallow seawater of the seashore of Laganas in Zakynthos island, Greece.</title>
        <authorList>
            <person name="Szabo I."/>
            <person name="Al-Omari J."/>
            <person name="Rado J."/>
            <person name="Szerdahelyi G.S."/>
        </authorList>
    </citation>
    <scope>NUCLEOTIDE SEQUENCE [LARGE SCALE GENOMIC DNA]</scope>
    <source>
        <strain evidence="2 3">ZS-1/3</strain>
    </source>
</reference>
<name>A0A7Y3RN71_9PROT</name>
<feature type="region of interest" description="Disordered" evidence="1">
    <location>
        <begin position="36"/>
        <end position="58"/>
    </location>
</feature>
<feature type="compositionally biased region" description="Basic and acidic residues" evidence="1">
    <location>
        <begin position="40"/>
        <end position="51"/>
    </location>
</feature>
<dbReference type="Proteomes" id="UP000536835">
    <property type="component" value="Unassembled WGS sequence"/>
</dbReference>
<proteinExistence type="predicted"/>
<dbReference type="EMBL" id="JABFCX010000003">
    <property type="protein sequence ID" value="NNU17159.1"/>
    <property type="molecule type" value="Genomic_DNA"/>
</dbReference>
<dbReference type="AlphaFoldDB" id="A0A7Y3RN71"/>
<keyword evidence="3" id="KW-1185">Reference proteome</keyword>
<evidence type="ECO:0000256" key="1">
    <source>
        <dbReference type="SAM" id="MobiDB-lite"/>
    </source>
</evidence>
<dbReference type="RefSeq" id="WP_173200311.1">
    <property type="nucleotide sequence ID" value="NZ_JABFCX010000003.1"/>
</dbReference>
<evidence type="ECO:0000313" key="3">
    <source>
        <dbReference type="Proteomes" id="UP000536835"/>
    </source>
</evidence>
<comment type="caution">
    <text evidence="2">The sequence shown here is derived from an EMBL/GenBank/DDBJ whole genome shotgun (WGS) entry which is preliminary data.</text>
</comment>
<protein>
    <submittedName>
        <fullName evidence="2">Uncharacterized protein</fullName>
    </submittedName>
</protein>
<sequence length="264" mass="27940">MSSKRGGALGVIGATAAAVAGGTYFFGDRGVPEVSETLENETHSERADKQATARTASAEEVPPGKVIFCHPVVLPDGCFPADALAAEGEALFGEGVLPSRPTTMIGLEETDEDMEVMGCDAFVRARSRGYSAASGAGFRREAQMARACGLLVFAQEAQAVASPPLDPDWMMDLPRGDLPGLGNSFGDDAVYERISNEPIVWTLESDTLRGEFLHVATADFDGDGKAEHLIEWRVAAVGGSLRGIGYGLGELNPKSFRDVDPFQN</sequence>
<organism evidence="2 3">
    <name type="scientific">Parvularcula mediterranea</name>
    <dbReference type="NCBI Taxonomy" id="2732508"/>
    <lineage>
        <taxon>Bacteria</taxon>
        <taxon>Pseudomonadati</taxon>
        <taxon>Pseudomonadota</taxon>
        <taxon>Alphaproteobacteria</taxon>
        <taxon>Parvularculales</taxon>
        <taxon>Parvularculaceae</taxon>
        <taxon>Parvularcula</taxon>
    </lineage>
</organism>